<dbReference type="PANTHER" id="PTHR33376:SF4">
    <property type="entry name" value="SIALIC ACID-BINDING PERIPLASMIC PROTEIN SIAP"/>
    <property type="match status" value="1"/>
</dbReference>
<proteinExistence type="predicted"/>
<dbReference type="GO" id="GO:0055085">
    <property type="term" value="P:transmembrane transport"/>
    <property type="evidence" value="ECO:0007669"/>
    <property type="project" value="InterPro"/>
</dbReference>
<dbReference type="AlphaFoldDB" id="A0A382Y688"/>
<dbReference type="NCBIfam" id="NF037995">
    <property type="entry name" value="TRAP_S1"/>
    <property type="match status" value="1"/>
</dbReference>
<name>A0A382Y688_9ZZZZ</name>
<organism evidence="2">
    <name type="scientific">marine metagenome</name>
    <dbReference type="NCBI Taxonomy" id="408172"/>
    <lineage>
        <taxon>unclassified sequences</taxon>
        <taxon>metagenomes</taxon>
        <taxon>ecological metagenomes</taxon>
    </lineage>
</organism>
<dbReference type="Gene3D" id="3.40.190.170">
    <property type="entry name" value="Bacterial extracellular solute-binding protein, family 7"/>
    <property type="match status" value="1"/>
</dbReference>
<reference evidence="2" key="1">
    <citation type="submission" date="2018-05" db="EMBL/GenBank/DDBJ databases">
        <authorList>
            <person name="Lanie J.A."/>
            <person name="Ng W.-L."/>
            <person name="Kazmierczak K.M."/>
            <person name="Andrzejewski T.M."/>
            <person name="Davidsen T.M."/>
            <person name="Wayne K.J."/>
            <person name="Tettelin H."/>
            <person name="Glass J.I."/>
            <person name="Rusch D."/>
            <person name="Podicherti R."/>
            <person name="Tsui H.-C.T."/>
            <person name="Winkler M.E."/>
        </authorList>
    </citation>
    <scope>NUCLEOTIDE SEQUENCE</scope>
</reference>
<evidence type="ECO:0000313" key="2">
    <source>
        <dbReference type="EMBL" id="SVD78773.1"/>
    </source>
</evidence>
<dbReference type="Pfam" id="PF03480">
    <property type="entry name" value="DctP"/>
    <property type="match status" value="1"/>
</dbReference>
<gene>
    <name evidence="2" type="ORF">METZ01_LOCUS431627</name>
</gene>
<accession>A0A382Y688</accession>
<keyword evidence="1" id="KW-0732">Signal</keyword>
<protein>
    <submittedName>
        <fullName evidence="2">Uncharacterized protein</fullName>
    </submittedName>
</protein>
<dbReference type="InterPro" id="IPR018389">
    <property type="entry name" value="DctP_fam"/>
</dbReference>
<feature type="non-terminal residue" evidence="2">
    <location>
        <position position="151"/>
    </location>
</feature>
<dbReference type="PANTHER" id="PTHR33376">
    <property type="match status" value="1"/>
</dbReference>
<dbReference type="EMBL" id="UINC01173268">
    <property type="protein sequence ID" value="SVD78773.1"/>
    <property type="molecule type" value="Genomic_DNA"/>
</dbReference>
<sequence length="151" mass="16329">MSKSRIFSVVISAFIVSVVSLVSGPILAADVVLKAGHSQNAGEPMDQALHMMREHVEEATGGKVTIEVFPNMQLGGEVEMIKQVLTGSLDITSPSNAPLTNFVPELKIFDMPFLFRDEAHMINVLRGPVLQDINEIVAKSGIRLLGVYNVG</sequence>
<evidence type="ECO:0000256" key="1">
    <source>
        <dbReference type="ARBA" id="ARBA00022729"/>
    </source>
</evidence>
<dbReference type="InterPro" id="IPR038404">
    <property type="entry name" value="TRAP_DctP_sf"/>
</dbReference>